<gene>
    <name evidence="2" type="ORF">PSALAMII_LOCUS3755</name>
</gene>
<evidence type="ECO:0000313" key="3">
    <source>
        <dbReference type="Proteomes" id="UP001152592"/>
    </source>
</evidence>
<evidence type="ECO:0000313" key="2">
    <source>
        <dbReference type="EMBL" id="CAG8362258.1"/>
    </source>
</evidence>
<sequence length="149" mass="16974">MDFLPENLQTVLQNPTFTYLQSATQSHLVSKLTHLRTMVVQPYLIEPLSEFMASYSASAPDLLTIFLLAIILFLSLKLLGYAYRIVMFWVTLVFRLVFWGSILALGYHVYNAGPEKTYQDFGWLWGLLYGFVDDFQEKGKAAAAAYVAK</sequence>
<reference evidence="2" key="1">
    <citation type="submission" date="2021-07" db="EMBL/GenBank/DDBJ databases">
        <authorList>
            <person name="Branca A.L. A."/>
        </authorList>
    </citation>
    <scope>NUCLEOTIDE SEQUENCE</scope>
</reference>
<comment type="caution">
    <text evidence="2">The sequence shown here is derived from an EMBL/GenBank/DDBJ whole genome shotgun (WGS) entry which is preliminary data.</text>
</comment>
<evidence type="ECO:0008006" key="4">
    <source>
        <dbReference type="Google" id="ProtNLM"/>
    </source>
</evidence>
<feature type="transmembrane region" description="Helical" evidence="1">
    <location>
        <begin position="86"/>
        <end position="110"/>
    </location>
</feature>
<name>A0A9W4J0L8_9EURO</name>
<dbReference type="Proteomes" id="UP001152592">
    <property type="component" value="Unassembled WGS sequence"/>
</dbReference>
<dbReference type="Pfam" id="PF12716">
    <property type="entry name" value="Apq12"/>
    <property type="match status" value="1"/>
</dbReference>
<feature type="transmembrane region" description="Helical" evidence="1">
    <location>
        <begin position="62"/>
        <end position="79"/>
    </location>
</feature>
<keyword evidence="1" id="KW-0812">Transmembrane</keyword>
<dbReference type="AlphaFoldDB" id="A0A9W4J0L8"/>
<accession>A0A9W4J0L8</accession>
<dbReference type="OrthoDB" id="3559694at2759"/>
<proteinExistence type="predicted"/>
<evidence type="ECO:0000256" key="1">
    <source>
        <dbReference type="SAM" id="Phobius"/>
    </source>
</evidence>
<keyword evidence="1" id="KW-0472">Membrane</keyword>
<keyword evidence="1" id="KW-1133">Transmembrane helix</keyword>
<protein>
    <recommendedName>
        <fullName evidence="4">Nuclear pore assembly and biogenesis protein, APQ12</fullName>
    </recommendedName>
</protein>
<organism evidence="2 3">
    <name type="scientific">Penicillium salamii</name>
    <dbReference type="NCBI Taxonomy" id="1612424"/>
    <lineage>
        <taxon>Eukaryota</taxon>
        <taxon>Fungi</taxon>
        <taxon>Dikarya</taxon>
        <taxon>Ascomycota</taxon>
        <taxon>Pezizomycotina</taxon>
        <taxon>Eurotiomycetes</taxon>
        <taxon>Eurotiomycetidae</taxon>
        <taxon>Eurotiales</taxon>
        <taxon>Aspergillaceae</taxon>
        <taxon>Penicillium</taxon>
    </lineage>
</organism>
<dbReference type="EMBL" id="CAJVPD010000177">
    <property type="protein sequence ID" value="CAG8362258.1"/>
    <property type="molecule type" value="Genomic_DNA"/>
</dbReference>
<dbReference type="InterPro" id="IPR024316">
    <property type="entry name" value="APQ12"/>
</dbReference>